<feature type="compositionally biased region" description="Basic residues" evidence="6">
    <location>
        <begin position="100"/>
        <end position="112"/>
    </location>
</feature>
<reference evidence="8" key="1">
    <citation type="submission" date="2015-04" db="UniProtKB">
        <authorList>
            <consortium name="EnsemblPlants"/>
        </authorList>
    </citation>
    <scope>IDENTIFICATION</scope>
</reference>
<comment type="subcellular location">
    <subcellularLocation>
        <location evidence="1">Nucleus</location>
    </subcellularLocation>
</comment>
<dbReference type="STRING" id="40149.A0A0E0EG84"/>
<dbReference type="InterPro" id="IPR044810">
    <property type="entry name" value="WRKY_plant"/>
</dbReference>
<dbReference type="SMART" id="SM00774">
    <property type="entry name" value="WRKY"/>
    <property type="match status" value="1"/>
</dbReference>
<keyword evidence="4" id="KW-0804">Transcription</keyword>
<dbReference type="SUPFAM" id="SSF118290">
    <property type="entry name" value="WRKY DNA-binding domain"/>
    <property type="match status" value="1"/>
</dbReference>
<keyword evidence="2" id="KW-0805">Transcription regulation</keyword>
<evidence type="ECO:0000256" key="5">
    <source>
        <dbReference type="ARBA" id="ARBA00023242"/>
    </source>
</evidence>
<evidence type="ECO:0000256" key="2">
    <source>
        <dbReference type="ARBA" id="ARBA00023015"/>
    </source>
</evidence>
<dbReference type="eggNOG" id="ENOG502RYCZ">
    <property type="taxonomic scope" value="Eukaryota"/>
</dbReference>
<feature type="compositionally biased region" description="Gly residues" evidence="6">
    <location>
        <begin position="1"/>
        <end position="14"/>
    </location>
</feature>
<dbReference type="InterPro" id="IPR036576">
    <property type="entry name" value="WRKY_dom_sf"/>
</dbReference>
<keyword evidence="5" id="KW-0539">Nucleus</keyword>
<dbReference type="PANTHER" id="PTHR31282">
    <property type="entry name" value="WRKY TRANSCRIPTION FACTOR 21-RELATED"/>
    <property type="match status" value="1"/>
</dbReference>
<dbReference type="GO" id="GO:0005634">
    <property type="term" value="C:nucleus"/>
    <property type="evidence" value="ECO:0007669"/>
    <property type="project" value="UniProtKB-SubCell"/>
</dbReference>
<dbReference type="InterPro" id="IPR003657">
    <property type="entry name" value="WRKY_dom"/>
</dbReference>
<evidence type="ECO:0000256" key="4">
    <source>
        <dbReference type="ARBA" id="ARBA00023163"/>
    </source>
</evidence>
<feature type="region of interest" description="Disordered" evidence="6">
    <location>
        <begin position="71"/>
        <end position="120"/>
    </location>
</feature>
<dbReference type="AlphaFoldDB" id="A0A0E0EG84"/>
<name>A0A0E0EG84_9ORYZ</name>
<dbReference type="Pfam" id="PF03106">
    <property type="entry name" value="WRKY"/>
    <property type="match status" value="1"/>
</dbReference>
<dbReference type="PROSITE" id="PS50811">
    <property type="entry name" value="WRKY"/>
    <property type="match status" value="1"/>
</dbReference>
<feature type="compositionally biased region" description="Basic and acidic residues" evidence="6">
    <location>
        <begin position="18"/>
        <end position="28"/>
    </location>
</feature>
<feature type="domain" description="WRKY" evidence="7">
    <location>
        <begin position="119"/>
        <end position="188"/>
    </location>
</feature>
<protein>
    <recommendedName>
        <fullName evidence="7">WRKY domain-containing protein</fullName>
    </recommendedName>
</protein>
<keyword evidence="3" id="KW-0238">DNA-binding</keyword>
<dbReference type="GO" id="GO:0043565">
    <property type="term" value="F:sequence-specific DNA binding"/>
    <property type="evidence" value="ECO:0007669"/>
    <property type="project" value="InterPro"/>
</dbReference>
<dbReference type="Gramene" id="OMERI07G23060.1">
    <property type="protein sequence ID" value="OMERI07G23060.1"/>
    <property type="gene ID" value="OMERI07G23060"/>
</dbReference>
<evidence type="ECO:0000313" key="8">
    <source>
        <dbReference type="EnsemblPlants" id="OMERI07G23060.1"/>
    </source>
</evidence>
<proteinExistence type="predicted"/>
<evidence type="ECO:0000256" key="1">
    <source>
        <dbReference type="ARBA" id="ARBA00004123"/>
    </source>
</evidence>
<evidence type="ECO:0000313" key="9">
    <source>
        <dbReference type="Proteomes" id="UP000008021"/>
    </source>
</evidence>
<dbReference type="HOGENOM" id="CLU_071943_1_0_1"/>
<evidence type="ECO:0000259" key="7">
    <source>
        <dbReference type="PROSITE" id="PS50811"/>
    </source>
</evidence>
<reference evidence="8" key="2">
    <citation type="submission" date="2018-05" db="EMBL/GenBank/DDBJ databases">
        <title>OmerRS3 (Oryza meridionalis Reference Sequence Version 3).</title>
        <authorList>
            <person name="Zhang J."/>
            <person name="Kudrna D."/>
            <person name="Lee S."/>
            <person name="Talag J."/>
            <person name="Welchert J."/>
            <person name="Wing R.A."/>
        </authorList>
    </citation>
    <scope>NUCLEOTIDE SEQUENCE [LARGE SCALE GENOMIC DNA]</scope>
    <source>
        <strain evidence="8">cv. OR44</strain>
    </source>
</reference>
<dbReference type="Gene3D" id="2.20.25.80">
    <property type="entry name" value="WRKY domain"/>
    <property type="match status" value="1"/>
</dbReference>
<evidence type="ECO:0000256" key="3">
    <source>
        <dbReference type="ARBA" id="ARBA00023125"/>
    </source>
</evidence>
<feature type="region of interest" description="Disordered" evidence="6">
    <location>
        <begin position="1"/>
        <end position="28"/>
    </location>
</feature>
<dbReference type="EnsemblPlants" id="OMERI07G23060.1">
    <property type="protein sequence ID" value="OMERI07G23060.1"/>
    <property type="gene ID" value="OMERI07G23060"/>
</dbReference>
<dbReference type="Proteomes" id="UP000008021">
    <property type="component" value="Chromosome 7"/>
</dbReference>
<dbReference type="GO" id="GO:0003700">
    <property type="term" value="F:DNA-binding transcription factor activity"/>
    <property type="evidence" value="ECO:0007669"/>
    <property type="project" value="InterPro"/>
</dbReference>
<accession>A0A0E0EG84</accession>
<keyword evidence="9" id="KW-1185">Reference proteome</keyword>
<evidence type="ECO:0000256" key="6">
    <source>
        <dbReference type="SAM" id="MobiDB-lite"/>
    </source>
</evidence>
<sequence>MASPDGGVGDGGGSPAAEPHEVMDDLLEMREQAAILHNMLQGTSPPSCVAASTRQLNQLIDGVVSRLQSSSLSVMSPGGGGGRRGSGGRKKKGATAVAGPHRRSSSGRRRSKSPFVRMVTTKELEDGRQWRKYGQKHIQDSPNNPRSYYRCTHRPDQGCMATKQVQTSESNSSEFVISYYGEHTCRDPSTIPFVVEAEAPAADYANLISFGSSGGASTSRVDPLRQSHHRLMAEAIDPTPSCSFANCHSPVLSPECASEAAALSSSLPLSAVVGSAVTTPSTSIVGSAPADYDWPSGLAGGDMAGSFPSSPSSLGFMTGSFGNLPGDDDDMFGFDP</sequence>
<organism evidence="8">
    <name type="scientific">Oryza meridionalis</name>
    <dbReference type="NCBI Taxonomy" id="40149"/>
    <lineage>
        <taxon>Eukaryota</taxon>
        <taxon>Viridiplantae</taxon>
        <taxon>Streptophyta</taxon>
        <taxon>Embryophyta</taxon>
        <taxon>Tracheophyta</taxon>
        <taxon>Spermatophyta</taxon>
        <taxon>Magnoliopsida</taxon>
        <taxon>Liliopsida</taxon>
        <taxon>Poales</taxon>
        <taxon>Poaceae</taxon>
        <taxon>BOP clade</taxon>
        <taxon>Oryzoideae</taxon>
        <taxon>Oryzeae</taxon>
        <taxon>Oryzinae</taxon>
        <taxon>Oryza</taxon>
    </lineage>
</organism>